<feature type="transmembrane region" description="Helical" evidence="1">
    <location>
        <begin position="219"/>
        <end position="235"/>
    </location>
</feature>
<protein>
    <submittedName>
        <fullName evidence="2">DUF4436 domain-containing protein</fullName>
    </submittedName>
</protein>
<keyword evidence="1" id="KW-0812">Transmembrane</keyword>
<accession>A0A1A2ZKP7</accession>
<dbReference type="AlphaFoldDB" id="A0A1A2ZKP7"/>
<dbReference type="Proteomes" id="UP000093592">
    <property type="component" value="Unassembled WGS sequence"/>
</dbReference>
<keyword evidence="1" id="KW-0472">Membrane</keyword>
<dbReference type="RefSeq" id="WP_065013416.1">
    <property type="nucleotide sequence ID" value="NZ_LZKJ01000054.1"/>
</dbReference>
<evidence type="ECO:0000313" key="2">
    <source>
        <dbReference type="EMBL" id="OBI50057.1"/>
    </source>
</evidence>
<feature type="transmembrane region" description="Helical" evidence="1">
    <location>
        <begin position="182"/>
        <end position="207"/>
    </location>
</feature>
<reference evidence="3" key="1">
    <citation type="submission" date="2016-06" db="EMBL/GenBank/DDBJ databases">
        <authorList>
            <person name="Sutton G."/>
            <person name="Brinkac L."/>
            <person name="Sanka R."/>
            <person name="Adams M."/>
            <person name="Lau E."/>
            <person name="Sam S."/>
            <person name="Sreng N."/>
            <person name="Him V."/>
            <person name="Kerleguer A."/>
            <person name="Cheng S."/>
        </authorList>
    </citation>
    <scope>NUCLEOTIDE SEQUENCE [LARGE SCALE GENOMIC DNA]</scope>
    <source>
        <strain evidence="3">E861</strain>
    </source>
</reference>
<dbReference type="EMBL" id="LZKJ01000054">
    <property type="protein sequence ID" value="OBI50057.1"/>
    <property type="molecule type" value="Genomic_DNA"/>
</dbReference>
<dbReference type="InterPro" id="IPR027948">
    <property type="entry name" value="DUF4436"/>
</dbReference>
<gene>
    <name evidence="2" type="ORF">A5707_15340</name>
</gene>
<comment type="caution">
    <text evidence="2">The sequence shown here is derived from an EMBL/GenBank/DDBJ whole genome shotgun (WGS) entry which is preliminary data.</text>
</comment>
<proteinExistence type="predicted"/>
<sequence length="282" mass="30405">MKFAIAGLIVAVLGAYVASVVLYANGGMGHRQTDGAPPADVTVANFNVEDIQSNNTVLVANLTISPGSALLDPHTHRLADELSVAVTSVAQPTMRTWSKDVLPGVFPVPLTLSGQAEDWPFDSYHSGPITVELFRGAAKVPEPAMVTFTNRLPGWRVDTGPAAQSEIFAPHRVELRRSTSTAAFAIVIVTVLVVIAAQALFVAVQTLRNRRPFQPPMTTWYAAMLFAVVPLRNALPGSPPFGSWIDVTVVLWVIVLLVVAMLLYIACWWHHLRPHVAGDFGG</sequence>
<organism evidence="2 3">
    <name type="scientific">Mycobacterium kyorinense</name>
    <dbReference type="NCBI Taxonomy" id="487514"/>
    <lineage>
        <taxon>Bacteria</taxon>
        <taxon>Bacillati</taxon>
        <taxon>Actinomycetota</taxon>
        <taxon>Actinomycetes</taxon>
        <taxon>Mycobacteriales</taxon>
        <taxon>Mycobacteriaceae</taxon>
        <taxon>Mycobacterium</taxon>
    </lineage>
</organism>
<dbReference type="Pfam" id="PF14494">
    <property type="entry name" value="DUF4436"/>
    <property type="match status" value="1"/>
</dbReference>
<name>A0A1A2ZKP7_9MYCO</name>
<feature type="transmembrane region" description="Helical" evidence="1">
    <location>
        <begin position="241"/>
        <end position="265"/>
    </location>
</feature>
<evidence type="ECO:0000313" key="3">
    <source>
        <dbReference type="Proteomes" id="UP000093592"/>
    </source>
</evidence>
<dbReference type="PANTHER" id="PTHR37330">
    <property type="entry name" value="CONSERVED TRANSMEMBRANE PROTEIN-RELATED"/>
    <property type="match status" value="1"/>
</dbReference>
<evidence type="ECO:0000256" key="1">
    <source>
        <dbReference type="SAM" id="Phobius"/>
    </source>
</evidence>
<keyword evidence="1" id="KW-1133">Transmembrane helix</keyword>
<dbReference type="PANTHER" id="PTHR37330:SF1">
    <property type="entry name" value="CONSERVED TRANSMEMBRANE PROTEIN-RELATED"/>
    <property type="match status" value="1"/>
</dbReference>